<dbReference type="PRINTS" id="PR00111">
    <property type="entry name" value="ABHYDROLASE"/>
</dbReference>
<evidence type="ECO:0000259" key="2">
    <source>
        <dbReference type="Pfam" id="PF00561"/>
    </source>
</evidence>
<dbReference type="AlphaFoldDB" id="A0A1W2H9G4"/>
<dbReference type="RefSeq" id="WP_084122377.1">
    <property type="nucleotide sequence ID" value="NZ_LT838813.1"/>
</dbReference>
<protein>
    <submittedName>
        <fullName evidence="3">Pimeloyl-ACP methyl ester carboxylesterase</fullName>
    </submittedName>
</protein>
<dbReference type="SUPFAM" id="SSF53474">
    <property type="entry name" value="alpha/beta-Hydrolases"/>
    <property type="match status" value="1"/>
</dbReference>
<sequence length="276" mass="30924">MKTQIINTKKGTIEFSRVGTGIPILFIHGGHSSCNEVLFHKGFDTNRFCLITPSRPGYGNTPLSQNVSPKQTAALFVAMLDELKLKSVIVIGISAGGLSAIELASNFPARVTKLILISAVTKKWMTAKDKTYIKAKKIFAPKIEKFSWALFRFFYLLFPNLMAKTMLKELSNSQSIDLAKAEVAELFEMIKLQRSKNGFVNDLDQDIDQNVINGIACPTLILHSSNDNAVNLEHAEYAHSKIKNSILEIYDNKWGHLLWLGQESYTPIKDTLKFIE</sequence>
<name>A0A1W2H9G4_9BACT</name>
<dbReference type="GO" id="GO:0016020">
    <property type="term" value="C:membrane"/>
    <property type="evidence" value="ECO:0007669"/>
    <property type="project" value="TreeGrafter"/>
</dbReference>
<feature type="domain" description="AB hydrolase-1" evidence="2">
    <location>
        <begin position="23"/>
        <end position="257"/>
    </location>
</feature>
<dbReference type="InterPro" id="IPR000073">
    <property type="entry name" value="AB_hydrolase_1"/>
</dbReference>
<gene>
    <name evidence="3" type="ORF">SAMN00777080_4177</name>
</gene>
<dbReference type="OrthoDB" id="7172093at2"/>
<keyword evidence="4" id="KW-1185">Reference proteome</keyword>
<dbReference type="Pfam" id="PF00561">
    <property type="entry name" value="Abhydrolase_1"/>
    <property type="match status" value="1"/>
</dbReference>
<evidence type="ECO:0000256" key="1">
    <source>
        <dbReference type="ARBA" id="ARBA00022801"/>
    </source>
</evidence>
<evidence type="ECO:0000313" key="4">
    <source>
        <dbReference type="Proteomes" id="UP000192333"/>
    </source>
</evidence>
<dbReference type="EMBL" id="LT838813">
    <property type="protein sequence ID" value="SMD45523.1"/>
    <property type="molecule type" value="Genomic_DNA"/>
</dbReference>
<dbReference type="InterPro" id="IPR029058">
    <property type="entry name" value="AB_hydrolase_fold"/>
</dbReference>
<reference evidence="4" key="1">
    <citation type="submission" date="2017-04" db="EMBL/GenBank/DDBJ databases">
        <authorList>
            <person name="Varghese N."/>
            <person name="Submissions S."/>
        </authorList>
    </citation>
    <scope>NUCLEOTIDE SEQUENCE [LARGE SCALE GENOMIC DNA]</scope>
    <source>
        <strain evidence="4">DSM 16537</strain>
    </source>
</reference>
<dbReference type="Gene3D" id="3.40.50.1820">
    <property type="entry name" value="alpha/beta hydrolase"/>
    <property type="match status" value="1"/>
</dbReference>
<proteinExistence type="predicted"/>
<dbReference type="PANTHER" id="PTHR43798:SF31">
    <property type="entry name" value="AB HYDROLASE SUPERFAMILY PROTEIN YCLE"/>
    <property type="match status" value="1"/>
</dbReference>
<dbReference type="InterPro" id="IPR050266">
    <property type="entry name" value="AB_hydrolase_sf"/>
</dbReference>
<dbReference type="PANTHER" id="PTHR43798">
    <property type="entry name" value="MONOACYLGLYCEROL LIPASE"/>
    <property type="match status" value="1"/>
</dbReference>
<evidence type="ECO:0000313" key="3">
    <source>
        <dbReference type="EMBL" id="SMD45523.1"/>
    </source>
</evidence>
<accession>A0A1W2H9G4</accession>
<keyword evidence="1" id="KW-0378">Hydrolase</keyword>
<dbReference type="Proteomes" id="UP000192333">
    <property type="component" value="Chromosome I"/>
</dbReference>
<dbReference type="STRING" id="758820.SAMN00777080_4177"/>
<dbReference type="GO" id="GO:0016787">
    <property type="term" value="F:hydrolase activity"/>
    <property type="evidence" value="ECO:0007669"/>
    <property type="project" value="UniProtKB-KW"/>
</dbReference>
<organism evidence="3 4">
    <name type="scientific">Aquiflexum balticum DSM 16537</name>
    <dbReference type="NCBI Taxonomy" id="758820"/>
    <lineage>
        <taxon>Bacteria</taxon>
        <taxon>Pseudomonadati</taxon>
        <taxon>Bacteroidota</taxon>
        <taxon>Cytophagia</taxon>
        <taxon>Cytophagales</taxon>
        <taxon>Cyclobacteriaceae</taxon>
        <taxon>Aquiflexum</taxon>
    </lineage>
</organism>